<evidence type="ECO:0000313" key="17">
    <source>
        <dbReference type="EMBL" id="MCF4006077.1"/>
    </source>
</evidence>
<dbReference type="InterPro" id="IPR015421">
    <property type="entry name" value="PyrdxlP-dep_Trfase_major"/>
</dbReference>
<dbReference type="PIRSF" id="PIRSF000521">
    <property type="entry name" value="Transaminase_4ab_Lys_Orn"/>
    <property type="match status" value="1"/>
</dbReference>
<dbReference type="RefSeq" id="WP_236117854.1">
    <property type="nucleotide sequence ID" value="NZ_JAKGSI010000001.1"/>
</dbReference>
<dbReference type="InterPro" id="IPR050103">
    <property type="entry name" value="Class-III_PLP-dep_AT"/>
</dbReference>
<dbReference type="InterPro" id="IPR015422">
    <property type="entry name" value="PyrdxlP-dep_Trfase_small"/>
</dbReference>
<evidence type="ECO:0000256" key="8">
    <source>
        <dbReference type="ARBA" id="ARBA00022679"/>
    </source>
</evidence>
<dbReference type="InterPro" id="IPR004632">
    <property type="entry name" value="4NH2But_aminotransferase_bac"/>
</dbReference>
<dbReference type="SUPFAM" id="SSF53383">
    <property type="entry name" value="PLP-dependent transferases"/>
    <property type="match status" value="1"/>
</dbReference>
<dbReference type="AlphaFoldDB" id="A0A9X1QPJ4"/>
<dbReference type="GO" id="GO:0030170">
    <property type="term" value="F:pyridoxal phosphate binding"/>
    <property type="evidence" value="ECO:0007669"/>
    <property type="project" value="InterPro"/>
</dbReference>
<evidence type="ECO:0000256" key="9">
    <source>
        <dbReference type="ARBA" id="ARBA00022898"/>
    </source>
</evidence>
<evidence type="ECO:0000256" key="11">
    <source>
        <dbReference type="ARBA" id="ARBA00030204"/>
    </source>
</evidence>
<keyword evidence="18" id="KW-1185">Reference proteome</keyword>
<evidence type="ECO:0000256" key="3">
    <source>
        <dbReference type="ARBA" id="ARBA00005176"/>
    </source>
</evidence>
<comment type="similarity">
    <text evidence="4 16">Belongs to the class-III pyridoxal-phosphate-dependent aminotransferase family.</text>
</comment>
<dbReference type="InterPro" id="IPR015424">
    <property type="entry name" value="PyrdxlP-dep_Trfase"/>
</dbReference>
<comment type="cofactor">
    <cofactor evidence="2">
        <name>pyridoxal 5'-phosphate</name>
        <dbReference type="ChEBI" id="CHEBI:597326"/>
    </cofactor>
</comment>
<organism evidence="17 18">
    <name type="scientific">Corynebacterium uropygiale</name>
    <dbReference type="NCBI Taxonomy" id="1775911"/>
    <lineage>
        <taxon>Bacteria</taxon>
        <taxon>Bacillati</taxon>
        <taxon>Actinomycetota</taxon>
        <taxon>Actinomycetes</taxon>
        <taxon>Mycobacteriales</taxon>
        <taxon>Corynebacteriaceae</taxon>
        <taxon>Corynebacterium</taxon>
    </lineage>
</organism>
<comment type="catalytic activity">
    <reaction evidence="14">
        <text>4-aminobutanoate + 2-oxoglutarate = succinate semialdehyde + L-glutamate</text>
        <dbReference type="Rhea" id="RHEA:23352"/>
        <dbReference type="ChEBI" id="CHEBI:16810"/>
        <dbReference type="ChEBI" id="CHEBI:29985"/>
        <dbReference type="ChEBI" id="CHEBI:57706"/>
        <dbReference type="ChEBI" id="CHEBI:59888"/>
        <dbReference type="EC" id="2.6.1.19"/>
    </reaction>
</comment>
<name>A0A9X1QPJ4_9CORY</name>
<dbReference type="NCBIfam" id="TIGR00700">
    <property type="entry name" value="GABAtrnsam"/>
    <property type="match status" value="1"/>
</dbReference>
<evidence type="ECO:0000256" key="5">
    <source>
        <dbReference type="ARBA" id="ARBA00012876"/>
    </source>
</evidence>
<comment type="catalytic activity">
    <reaction evidence="1">
        <text>(S)-3-amino-2-methylpropanoate + 2-oxoglutarate = 2-methyl-3-oxopropanoate + L-glutamate</text>
        <dbReference type="Rhea" id="RHEA:13993"/>
        <dbReference type="ChEBI" id="CHEBI:16810"/>
        <dbReference type="ChEBI" id="CHEBI:29985"/>
        <dbReference type="ChEBI" id="CHEBI:57700"/>
        <dbReference type="ChEBI" id="CHEBI:58655"/>
        <dbReference type="EC" id="2.6.1.22"/>
    </reaction>
</comment>
<evidence type="ECO:0000256" key="13">
    <source>
        <dbReference type="ARBA" id="ARBA00031787"/>
    </source>
</evidence>
<evidence type="ECO:0000256" key="14">
    <source>
        <dbReference type="ARBA" id="ARBA00048021"/>
    </source>
</evidence>
<dbReference type="EMBL" id="JAKGSI010000001">
    <property type="protein sequence ID" value="MCF4006077.1"/>
    <property type="molecule type" value="Genomic_DNA"/>
</dbReference>
<dbReference type="GO" id="GO:0009448">
    <property type="term" value="P:gamma-aminobutyric acid metabolic process"/>
    <property type="evidence" value="ECO:0007669"/>
    <property type="project" value="InterPro"/>
</dbReference>
<keyword evidence="8 17" id="KW-0808">Transferase</keyword>
<evidence type="ECO:0000256" key="10">
    <source>
        <dbReference type="ARBA" id="ARBA00029760"/>
    </source>
</evidence>
<proteinExistence type="inferred from homology"/>
<evidence type="ECO:0000256" key="6">
    <source>
        <dbReference type="ARBA" id="ARBA00012912"/>
    </source>
</evidence>
<evidence type="ECO:0000256" key="7">
    <source>
        <dbReference type="ARBA" id="ARBA00022576"/>
    </source>
</evidence>
<evidence type="ECO:0000256" key="1">
    <source>
        <dbReference type="ARBA" id="ARBA00001750"/>
    </source>
</evidence>
<dbReference type="InterPro" id="IPR049704">
    <property type="entry name" value="Aminotrans_3_PPA_site"/>
</dbReference>
<dbReference type="Gene3D" id="3.90.1150.10">
    <property type="entry name" value="Aspartate Aminotransferase, domain 1"/>
    <property type="match status" value="1"/>
</dbReference>
<dbReference type="CDD" id="cd00610">
    <property type="entry name" value="OAT_like"/>
    <property type="match status" value="1"/>
</dbReference>
<evidence type="ECO:0000256" key="15">
    <source>
        <dbReference type="ARBA" id="ARBA00050054"/>
    </source>
</evidence>
<dbReference type="GO" id="GO:0042802">
    <property type="term" value="F:identical protein binding"/>
    <property type="evidence" value="ECO:0007669"/>
    <property type="project" value="TreeGrafter"/>
</dbReference>
<evidence type="ECO:0000256" key="2">
    <source>
        <dbReference type="ARBA" id="ARBA00001933"/>
    </source>
</evidence>
<dbReference type="GO" id="GO:0034386">
    <property type="term" value="F:4-aminobutyrate:2-oxoglutarate transaminase activity"/>
    <property type="evidence" value="ECO:0007669"/>
    <property type="project" value="UniProtKB-EC"/>
</dbReference>
<evidence type="ECO:0000256" key="12">
    <source>
        <dbReference type="ARBA" id="ARBA00030857"/>
    </source>
</evidence>
<evidence type="ECO:0000256" key="16">
    <source>
        <dbReference type="RuleBase" id="RU003560"/>
    </source>
</evidence>
<dbReference type="GO" id="GO:0047298">
    <property type="term" value="F:(S)-3-amino-2-methylpropionate transaminase activity"/>
    <property type="evidence" value="ECO:0007669"/>
    <property type="project" value="UniProtKB-EC"/>
</dbReference>
<keyword evidence="9 16" id="KW-0663">Pyridoxal phosphate</keyword>
<evidence type="ECO:0000256" key="4">
    <source>
        <dbReference type="ARBA" id="ARBA00008954"/>
    </source>
</evidence>
<keyword evidence="7 17" id="KW-0032">Aminotransferase</keyword>
<dbReference type="PROSITE" id="PS00600">
    <property type="entry name" value="AA_TRANSFER_CLASS_3"/>
    <property type="match status" value="1"/>
</dbReference>
<accession>A0A9X1QPJ4</accession>
<dbReference type="EC" id="2.6.1.22" evidence="5"/>
<gene>
    <name evidence="17" type="primary">gabT</name>
    <name evidence="17" type="ORF">L1O03_02645</name>
</gene>
<comment type="caution">
    <text evidence="17">The sequence shown here is derived from an EMBL/GenBank/DDBJ whole genome shotgun (WGS) entry which is preliminary data.</text>
</comment>
<dbReference type="InterPro" id="IPR005814">
    <property type="entry name" value="Aminotrans_3"/>
</dbReference>
<reference evidence="17" key="1">
    <citation type="submission" date="2022-01" db="EMBL/GenBank/DDBJ databases">
        <title>Corynebacterium sp. nov isolated from isolated from the feces of the greater white-fronted geese (Anser albifrons) at Poyang Lake, PR China.</title>
        <authorList>
            <person name="Liu Q."/>
        </authorList>
    </citation>
    <scope>NUCLEOTIDE SEQUENCE</scope>
    <source>
        <strain evidence="17">JCM 32435</strain>
    </source>
</reference>
<dbReference type="FunFam" id="3.40.640.10:FF:000013">
    <property type="entry name" value="4-aminobutyrate aminotransferase"/>
    <property type="match status" value="1"/>
</dbReference>
<dbReference type="PANTHER" id="PTHR11986">
    <property type="entry name" value="AMINOTRANSFERASE CLASS III"/>
    <property type="match status" value="1"/>
</dbReference>
<dbReference type="EC" id="2.6.1.19" evidence="6"/>
<protein>
    <recommendedName>
        <fullName evidence="12">(S)-3-amino-2-methylpropionate transaminase</fullName>
        <ecNumber evidence="6">2.6.1.19</ecNumber>
        <ecNumber evidence="5">2.6.1.22</ecNumber>
    </recommendedName>
    <alternativeName>
        <fullName evidence="13">GABA aminotransferase</fullName>
    </alternativeName>
    <alternativeName>
        <fullName evidence="11">Gamma-amino-N-butyrate transaminase</fullName>
    </alternativeName>
    <alternativeName>
        <fullName evidence="15">Glutamate:succinic semialdehyde transaminase</fullName>
    </alternativeName>
    <alternativeName>
        <fullName evidence="10">L-AIBAT</fullName>
    </alternativeName>
</protein>
<comment type="pathway">
    <text evidence="3">Amino-acid degradation; 4-aminobutanoate degradation.</text>
</comment>
<evidence type="ECO:0000313" key="18">
    <source>
        <dbReference type="Proteomes" id="UP001139336"/>
    </source>
</evidence>
<sequence length="442" mass="46658">MHTSSRRLAQERRVVTAIPGPASLALEEQRAETCARALQPGLPAYIVDGEGAILRDVDGNQLIDFASGIGVTTVGNAHPAVVEAIGKAAQALTHTCFLNVPYQSFIDVSARLNALSPTRGETRTALFSTGAEAIENAVKIARAATGKNRVVVFDRAFHGRTNLTLAMTAKHTPYKAGFGSFAGDVYRLPSSYPLRDGLDGPTAAARTIRSIEQNIGTEDLACVVIEPIQGEGGFVVPAPGFLPALQEWCRENGVLFILDEIQAGVARTGQWFASEHEDLDPDLITIAKGVAGGMPLSAVTGRAEIMDAPGPGSLGGTYAGNPVACAAALATLQVIEEEGLLERARRIEEIVREELGPLVEEGTVAELRGRGAMMAVELLDAEGEPASARTAQVAARCREQGVITLVCGLDSNVIRMLPPLVISEELLRDGLGVLTEALRATR</sequence>
<dbReference type="Pfam" id="PF00202">
    <property type="entry name" value="Aminotran_3"/>
    <property type="match status" value="1"/>
</dbReference>
<dbReference type="Proteomes" id="UP001139336">
    <property type="component" value="Unassembled WGS sequence"/>
</dbReference>
<dbReference type="NCBIfam" id="NF004714">
    <property type="entry name" value="PRK06058.1"/>
    <property type="match status" value="1"/>
</dbReference>
<dbReference type="Gene3D" id="3.40.640.10">
    <property type="entry name" value="Type I PLP-dependent aspartate aminotransferase-like (Major domain)"/>
    <property type="match status" value="1"/>
</dbReference>